<dbReference type="PANTHER" id="PTHR43033:SF1">
    <property type="entry name" value="TRNA(ILE)-LYSIDINE SYNTHASE-RELATED"/>
    <property type="match status" value="1"/>
</dbReference>
<proteinExistence type="inferred from homology"/>
<evidence type="ECO:0000256" key="5">
    <source>
        <dbReference type="ARBA" id="ARBA00022840"/>
    </source>
</evidence>
<dbReference type="RefSeq" id="XP_001486387.2">
    <property type="nucleotide sequence ID" value="XM_001486337.1"/>
</dbReference>
<dbReference type="GO" id="GO:0032267">
    <property type="term" value="F:tRNA(Ile)-lysidine synthase activity"/>
    <property type="evidence" value="ECO:0007669"/>
    <property type="project" value="UniProtKB-EC"/>
</dbReference>
<keyword evidence="4" id="KW-0547">Nucleotide-binding</keyword>
<name>A5DFK7_PICGU</name>
<comment type="catalytic activity">
    <reaction evidence="6">
        <text>cytidine(34) in tRNA(Ile2) + L-lysine + ATP = lysidine(34) in tRNA(Ile2) + AMP + diphosphate + H(+)</text>
        <dbReference type="Rhea" id="RHEA:43744"/>
        <dbReference type="Rhea" id="RHEA-COMP:10625"/>
        <dbReference type="Rhea" id="RHEA-COMP:10670"/>
        <dbReference type="ChEBI" id="CHEBI:15378"/>
        <dbReference type="ChEBI" id="CHEBI:30616"/>
        <dbReference type="ChEBI" id="CHEBI:32551"/>
        <dbReference type="ChEBI" id="CHEBI:33019"/>
        <dbReference type="ChEBI" id="CHEBI:82748"/>
        <dbReference type="ChEBI" id="CHEBI:83665"/>
        <dbReference type="ChEBI" id="CHEBI:456215"/>
        <dbReference type="EC" id="6.3.4.19"/>
    </reaction>
</comment>
<dbReference type="InterPro" id="IPR014729">
    <property type="entry name" value="Rossmann-like_a/b/a_fold"/>
</dbReference>
<dbReference type="GO" id="GO:0008033">
    <property type="term" value="P:tRNA processing"/>
    <property type="evidence" value="ECO:0007669"/>
    <property type="project" value="UniProtKB-KW"/>
</dbReference>
<feature type="domain" description="tRNA(Ile)-lysidine/2-thiocytidine synthase N-terminal" evidence="7">
    <location>
        <begin position="26"/>
        <end position="219"/>
    </location>
</feature>
<dbReference type="CDD" id="cd01992">
    <property type="entry name" value="TilS_N"/>
    <property type="match status" value="1"/>
</dbReference>
<evidence type="ECO:0000256" key="4">
    <source>
        <dbReference type="ARBA" id="ARBA00022741"/>
    </source>
</evidence>
<dbReference type="InterPro" id="IPR011063">
    <property type="entry name" value="TilS/TtcA_N"/>
</dbReference>
<dbReference type="InParanoid" id="A5DFK7"/>
<dbReference type="InterPro" id="IPR012795">
    <property type="entry name" value="tRNA_Ile_lys_synt_N"/>
</dbReference>
<evidence type="ECO:0000256" key="3">
    <source>
        <dbReference type="ARBA" id="ARBA00022694"/>
    </source>
</evidence>
<dbReference type="KEGG" id="pgu:PGUG_02058"/>
<dbReference type="Pfam" id="PF01171">
    <property type="entry name" value="ATP_bind_3"/>
    <property type="match status" value="1"/>
</dbReference>
<keyword evidence="5" id="KW-0067">ATP-binding</keyword>
<dbReference type="InterPro" id="IPR012094">
    <property type="entry name" value="tRNA_Ile_lys_synt"/>
</dbReference>
<dbReference type="EC" id="6.3.4.19" evidence="1"/>
<dbReference type="NCBIfam" id="TIGR02432">
    <property type="entry name" value="lysidine_TilS_N"/>
    <property type="match status" value="1"/>
</dbReference>
<sequence length="471" mass="54296">MITIAQFQNCFHACFGATTVKAPRRLAIALSGGVDSMCLAYLLSQYKQVYEPSLELHSITIDHGYRSDSEIEAQKVAQVVQNWGILPSVSRLKYSCNPAKISNFEEVARTMRYAEFERFCRGNNIEGLLVAHNLDDQIETFIQRLRQNSSIFGLAGLKRATTLPVATNEPNERPIPLFRPLLQFPKSELISTCIANKIQWFEDSTNQDANLTERNFWRSELKKPDDESVINRDQFLQTFSEVETVVNELRKKVKALKLHVFGTEECEYARNGTLSFQIQYSVLSNLSAMVFSRFLFQILHPISASRDYHWMYAKLERHAVPRIMKHFVVSQNRVALRLTYLNILWNIERIEDTLHFHFERQPIPQNEYAHISTSINPDGKSTLFDNRFWIRLKIATKNKVSVEPYDPKRHKKIIRQAFPELKKFSNLSKSLKSTPIVIAQDIMAVPVLDKVKANIPADVEVQLKANLFTNS</sequence>
<dbReference type="Proteomes" id="UP000001997">
    <property type="component" value="Unassembled WGS sequence"/>
</dbReference>
<evidence type="ECO:0000256" key="2">
    <source>
        <dbReference type="ARBA" id="ARBA00022598"/>
    </source>
</evidence>
<dbReference type="Gene3D" id="3.40.50.620">
    <property type="entry name" value="HUPs"/>
    <property type="match status" value="1"/>
</dbReference>
<dbReference type="SUPFAM" id="SSF52402">
    <property type="entry name" value="Adenine nucleotide alpha hydrolases-like"/>
    <property type="match status" value="1"/>
</dbReference>
<dbReference type="GeneID" id="5127763"/>
<dbReference type="PANTHER" id="PTHR43033">
    <property type="entry name" value="TRNA(ILE)-LYSIDINE SYNTHASE-RELATED"/>
    <property type="match status" value="1"/>
</dbReference>
<dbReference type="OrthoDB" id="434144at2759"/>
<evidence type="ECO:0000313" key="9">
    <source>
        <dbReference type="Proteomes" id="UP000001997"/>
    </source>
</evidence>
<dbReference type="HAMAP" id="MF_01161">
    <property type="entry name" value="tRNA_Ile_lys_synt"/>
    <property type="match status" value="1"/>
</dbReference>
<evidence type="ECO:0000313" key="8">
    <source>
        <dbReference type="EMBL" id="EDK37960.2"/>
    </source>
</evidence>
<evidence type="ECO:0000256" key="6">
    <source>
        <dbReference type="ARBA" id="ARBA00048539"/>
    </source>
</evidence>
<keyword evidence="2" id="KW-0436">Ligase</keyword>
<dbReference type="OMA" id="MCLTHLL"/>
<dbReference type="VEuPathDB" id="FungiDB:PGUG_02058"/>
<evidence type="ECO:0000259" key="7">
    <source>
        <dbReference type="Pfam" id="PF01171"/>
    </source>
</evidence>
<dbReference type="GO" id="GO:0005524">
    <property type="term" value="F:ATP binding"/>
    <property type="evidence" value="ECO:0007669"/>
    <property type="project" value="UniProtKB-KW"/>
</dbReference>
<dbReference type="EMBL" id="CH408156">
    <property type="protein sequence ID" value="EDK37960.2"/>
    <property type="molecule type" value="Genomic_DNA"/>
</dbReference>
<keyword evidence="9" id="KW-1185">Reference proteome</keyword>
<dbReference type="STRING" id="294746.A5DFK7"/>
<dbReference type="AlphaFoldDB" id="A5DFK7"/>
<dbReference type="eggNOG" id="ENOG502QQNE">
    <property type="taxonomic scope" value="Eukaryota"/>
</dbReference>
<organism evidence="8 9">
    <name type="scientific">Meyerozyma guilliermondii (strain ATCC 6260 / CBS 566 / DSM 6381 / JCM 1539 / NBRC 10279 / NRRL Y-324)</name>
    <name type="common">Yeast</name>
    <name type="synonym">Candida guilliermondii</name>
    <dbReference type="NCBI Taxonomy" id="294746"/>
    <lineage>
        <taxon>Eukaryota</taxon>
        <taxon>Fungi</taxon>
        <taxon>Dikarya</taxon>
        <taxon>Ascomycota</taxon>
        <taxon>Saccharomycotina</taxon>
        <taxon>Pichiomycetes</taxon>
        <taxon>Debaryomycetaceae</taxon>
        <taxon>Meyerozyma</taxon>
    </lineage>
</organism>
<evidence type="ECO:0000256" key="1">
    <source>
        <dbReference type="ARBA" id="ARBA00013267"/>
    </source>
</evidence>
<dbReference type="HOGENOM" id="CLU_015599_1_0_1"/>
<keyword evidence="3" id="KW-0819">tRNA processing</keyword>
<protein>
    <recommendedName>
        <fullName evidence="1">tRNA(Ile)-lysidine synthetase</fullName>
        <ecNumber evidence="1">6.3.4.19</ecNumber>
    </recommendedName>
</protein>
<gene>
    <name evidence="8" type="ORF">PGUG_02058</name>
</gene>
<reference evidence="8 9" key="1">
    <citation type="journal article" date="2009" name="Nature">
        <title>Evolution of pathogenicity and sexual reproduction in eight Candida genomes.</title>
        <authorList>
            <person name="Butler G."/>
            <person name="Rasmussen M.D."/>
            <person name="Lin M.F."/>
            <person name="Santos M.A."/>
            <person name="Sakthikumar S."/>
            <person name="Munro C.A."/>
            <person name="Rheinbay E."/>
            <person name="Grabherr M."/>
            <person name="Forche A."/>
            <person name="Reedy J.L."/>
            <person name="Agrafioti I."/>
            <person name="Arnaud M.B."/>
            <person name="Bates S."/>
            <person name="Brown A.J."/>
            <person name="Brunke S."/>
            <person name="Costanzo M.C."/>
            <person name="Fitzpatrick D.A."/>
            <person name="de Groot P.W."/>
            <person name="Harris D."/>
            <person name="Hoyer L.L."/>
            <person name="Hube B."/>
            <person name="Klis F.M."/>
            <person name="Kodira C."/>
            <person name="Lennard N."/>
            <person name="Logue M.E."/>
            <person name="Martin R."/>
            <person name="Neiman A.M."/>
            <person name="Nikolaou E."/>
            <person name="Quail M.A."/>
            <person name="Quinn J."/>
            <person name="Santos M.C."/>
            <person name="Schmitzberger F.F."/>
            <person name="Sherlock G."/>
            <person name="Shah P."/>
            <person name="Silverstein K.A."/>
            <person name="Skrzypek M.S."/>
            <person name="Soll D."/>
            <person name="Staggs R."/>
            <person name="Stansfield I."/>
            <person name="Stumpf M.P."/>
            <person name="Sudbery P.E."/>
            <person name="Srikantha T."/>
            <person name="Zeng Q."/>
            <person name="Berman J."/>
            <person name="Berriman M."/>
            <person name="Heitman J."/>
            <person name="Gow N.A."/>
            <person name="Lorenz M.C."/>
            <person name="Birren B.W."/>
            <person name="Kellis M."/>
            <person name="Cuomo C.A."/>
        </authorList>
    </citation>
    <scope>NUCLEOTIDE SEQUENCE [LARGE SCALE GENOMIC DNA]</scope>
    <source>
        <strain evidence="9">ATCC 6260 / CBS 566 / DSM 6381 / JCM 1539 / NBRC 10279 / NRRL Y-324</strain>
    </source>
</reference>
<accession>A5DFK7</accession>